<dbReference type="InterPro" id="IPR050950">
    <property type="entry name" value="HTH-type_LysR_regulators"/>
</dbReference>
<dbReference type="CDD" id="cd05466">
    <property type="entry name" value="PBP2_LTTR_substrate"/>
    <property type="match status" value="1"/>
</dbReference>
<keyword evidence="10" id="KW-1185">Reference proteome</keyword>
<evidence type="ECO:0000256" key="4">
    <source>
        <dbReference type="ARBA" id="ARBA00023163"/>
    </source>
</evidence>
<feature type="chain" id="PRO_5029558646" description="Probable hydrogen peroxide-inducible genes activator" evidence="7">
    <location>
        <begin position="25"/>
        <end position="317"/>
    </location>
</feature>
<evidence type="ECO:0000256" key="5">
    <source>
        <dbReference type="ARBA" id="ARBA00040885"/>
    </source>
</evidence>
<keyword evidence="3" id="KW-0238">DNA-binding</keyword>
<dbReference type="GO" id="GO:0005829">
    <property type="term" value="C:cytosol"/>
    <property type="evidence" value="ECO:0007669"/>
    <property type="project" value="TreeGrafter"/>
</dbReference>
<dbReference type="InterPro" id="IPR036388">
    <property type="entry name" value="WH-like_DNA-bd_sf"/>
</dbReference>
<dbReference type="PANTHER" id="PTHR30419">
    <property type="entry name" value="HTH-TYPE TRANSCRIPTIONAL REGULATOR YBHD"/>
    <property type="match status" value="1"/>
</dbReference>
<dbReference type="InterPro" id="IPR005119">
    <property type="entry name" value="LysR_subst-bd"/>
</dbReference>
<keyword evidence="7" id="KW-0732">Signal</keyword>
<dbReference type="InterPro" id="IPR036390">
    <property type="entry name" value="WH_DNA-bd_sf"/>
</dbReference>
<evidence type="ECO:0000256" key="2">
    <source>
        <dbReference type="ARBA" id="ARBA00023015"/>
    </source>
</evidence>
<dbReference type="SUPFAM" id="SSF46785">
    <property type="entry name" value="Winged helix' DNA-binding domain"/>
    <property type="match status" value="1"/>
</dbReference>
<proteinExistence type="inferred from homology"/>
<dbReference type="Pfam" id="PF03466">
    <property type="entry name" value="LysR_substrate"/>
    <property type="match status" value="1"/>
</dbReference>
<dbReference type="RefSeq" id="WP_345291093.1">
    <property type="nucleotide sequence ID" value="NZ_BAABFJ010000022.1"/>
</dbReference>
<dbReference type="GO" id="GO:0003677">
    <property type="term" value="F:DNA binding"/>
    <property type="evidence" value="ECO:0007669"/>
    <property type="project" value="UniProtKB-KW"/>
</dbReference>
<evidence type="ECO:0000313" key="10">
    <source>
        <dbReference type="Proteomes" id="UP000467193"/>
    </source>
</evidence>
<dbReference type="Gene3D" id="1.10.10.10">
    <property type="entry name" value="Winged helix-like DNA-binding domain superfamily/Winged helix DNA-binding domain"/>
    <property type="match status" value="1"/>
</dbReference>
<evidence type="ECO:0000256" key="7">
    <source>
        <dbReference type="SAM" id="SignalP"/>
    </source>
</evidence>
<gene>
    <name evidence="9" type="ORF">MSEDJ_11590</name>
</gene>
<comment type="function">
    <text evidence="6">Required for the induction the katG gene for catalase. Involved in the response to hydrogen peroxide.</text>
</comment>
<evidence type="ECO:0000256" key="3">
    <source>
        <dbReference type="ARBA" id="ARBA00023125"/>
    </source>
</evidence>
<dbReference type="Pfam" id="PF00126">
    <property type="entry name" value="HTH_1"/>
    <property type="match status" value="1"/>
</dbReference>
<evidence type="ECO:0000256" key="1">
    <source>
        <dbReference type="ARBA" id="ARBA00009437"/>
    </source>
</evidence>
<sequence>MRLLLSCFTMALSLIQLRVFVASAQCGSFTAAAKELHMSQPTVSETIRRIEEQYGTPLFVRGARKLTLTTPGEELMPLAEQTLASADGADRALKSVTGLQSGVASIGLLRNAKYYATTDLLTSFHSRYPNVRLRVVGVNSADVADLVREGTLEAGLVVLPVDTRELSVTPLLKDEVVYATAYPWRTGPVSVEDMAAAKLILYDAHAGWRDPTRRQLAERALLKGLTLRPLIEVEQVDTALELVAAGAGETFVSRAVADSSIAPPGVRYLPLEDPLYDTVALIKKESSMLSPATRELARLARETLATFRTAESAHRTT</sequence>
<evidence type="ECO:0000313" key="9">
    <source>
        <dbReference type="EMBL" id="BBY27063.1"/>
    </source>
</evidence>
<feature type="signal peptide" evidence="7">
    <location>
        <begin position="1"/>
        <end position="24"/>
    </location>
</feature>
<dbReference type="FunFam" id="1.10.10.10:FF:000001">
    <property type="entry name" value="LysR family transcriptional regulator"/>
    <property type="match status" value="1"/>
</dbReference>
<dbReference type="InterPro" id="IPR000847">
    <property type="entry name" value="LysR_HTH_N"/>
</dbReference>
<dbReference type="GO" id="GO:0003700">
    <property type="term" value="F:DNA-binding transcription factor activity"/>
    <property type="evidence" value="ECO:0007669"/>
    <property type="project" value="InterPro"/>
</dbReference>
<keyword evidence="4" id="KW-0804">Transcription</keyword>
<dbReference type="PROSITE" id="PS50931">
    <property type="entry name" value="HTH_LYSR"/>
    <property type="match status" value="1"/>
</dbReference>
<organism evidence="9 10">
    <name type="scientific">Mycolicibacterium sediminis</name>
    <dbReference type="NCBI Taxonomy" id="1286180"/>
    <lineage>
        <taxon>Bacteria</taxon>
        <taxon>Bacillati</taxon>
        <taxon>Actinomycetota</taxon>
        <taxon>Actinomycetes</taxon>
        <taxon>Mycobacteriales</taxon>
        <taxon>Mycobacteriaceae</taxon>
        <taxon>Mycolicibacterium</taxon>
    </lineage>
</organism>
<reference evidence="9 10" key="1">
    <citation type="journal article" date="2019" name="Emerg. Microbes Infect.">
        <title>Comprehensive subspecies identification of 175 nontuberculous mycobacteria species based on 7547 genomic profiles.</title>
        <authorList>
            <person name="Matsumoto Y."/>
            <person name="Kinjo T."/>
            <person name="Motooka D."/>
            <person name="Nabeya D."/>
            <person name="Jung N."/>
            <person name="Uechi K."/>
            <person name="Horii T."/>
            <person name="Iida T."/>
            <person name="Fujita J."/>
            <person name="Nakamura S."/>
        </authorList>
    </citation>
    <scope>NUCLEOTIDE SEQUENCE [LARGE SCALE GENOMIC DNA]</scope>
    <source>
        <strain evidence="9 10">JCM 17899</strain>
    </source>
</reference>
<name>A0A7I7QL25_9MYCO</name>
<dbReference type="PANTHER" id="PTHR30419:SF8">
    <property type="entry name" value="NITROGEN ASSIMILATION TRANSCRIPTIONAL ACTIVATOR-RELATED"/>
    <property type="match status" value="1"/>
</dbReference>
<dbReference type="AlphaFoldDB" id="A0A7I7QL25"/>
<dbReference type="PRINTS" id="PR00039">
    <property type="entry name" value="HTHLYSR"/>
</dbReference>
<dbReference type="SUPFAM" id="SSF53850">
    <property type="entry name" value="Periplasmic binding protein-like II"/>
    <property type="match status" value="1"/>
</dbReference>
<keyword evidence="2" id="KW-0805">Transcription regulation</keyword>
<comment type="similarity">
    <text evidence="1">Belongs to the LysR transcriptional regulatory family.</text>
</comment>
<evidence type="ECO:0000256" key="6">
    <source>
        <dbReference type="ARBA" id="ARBA00056658"/>
    </source>
</evidence>
<dbReference type="Proteomes" id="UP000467193">
    <property type="component" value="Chromosome"/>
</dbReference>
<dbReference type="KEGG" id="msei:MSEDJ_11590"/>
<accession>A0A7I7QL25</accession>
<feature type="domain" description="HTH lysR-type" evidence="8">
    <location>
        <begin position="12"/>
        <end position="69"/>
    </location>
</feature>
<dbReference type="Gene3D" id="3.40.190.290">
    <property type="match status" value="1"/>
</dbReference>
<evidence type="ECO:0000259" key="8">
    <source>
        <dbReference type="PROSITE" id="PS50931"/>
    </source>
</evidence>
<dbReference type="EMBL" id="AP022588">
    <property type="protein sequence ID" value="BBY27063.1"/>
    <property type="molecule type" value="Genomic_DNA"/>
</dbReference>
<protein>
    <recommendedName>
        <fullName evidence="5">Probable hydrogen peroxide-inducible genes activator</fullName>
    </recommendedName>
</protein>